<dbReference type="Proteomes" id="UP000785679">
    <property type="component" value="Unassembled WGS sequence"/>
</dbReference>
<proteinExistence type="predicted"/>
<protein>
    <submittedName>
        <fullName evidence="1">Uncharacterized protein</fullName>
    </submittedName>
</protein>
<name>A0A8J8P1T8_HALGN</name>
<organism evidence="1 2">
    <name type="scientific">Halteria grandinella</name>
    <dbReference type="NCBI Taxonomy" id="5974"/>
    <lineage>
        <taxon>Eukaryota</taxon>
        <taxon>Sar</taxon>
        <taxon>Alveolata</taxon>
        <taxon>Ciliophora</taxon>
        <taxon>Intramacronucleata</taxon>
        <taxon>Spirotrichea</taxon>
        <taxon>Stichotrichia</taxon>
        <taxon>Sporadotrichida</taxon>
        <taxon>Halteriidae</taxon>
        <taxon>Halteria</taxon>
    </lineage>
</organism>
<keyword evidence="2" id="KW-1185">Reference proteome</keyword>
<reference evidence="1" key="1">
    <citation type="submission" date="2019-06" db="EMBL/GenBank/DDBJ databases">
        <authorList>
            <person name="Zheng W."/>
        </authorList>
    </citation>
    <scope>NUCLEOTIDE SEQUENCE</scope>
    <source>
        <strain evidence="1">QDHG01</strain>
    </source>
</reference>
<accession>A0A8J8P1T8</accession>
<sequence length="266" mass="30413">MQQILSATVAPLISPKHGCYVNHRVTLVDIVEPVDPSILEIICVLIEVGQNNPKAAADMAHNYGHHHKEDETLKACIQTEYFIYGLNEHLPLFNDFQNANQPQDLDESVELWQPCNTGKVSIISSVQNLRNWEDSKQVDGEPPLKVGQSYLLSIINYLILLIVKRKNKIQDHVNTEDAISGRLDDNPGHGVLFNECYSVWRHKCGEQQHECHQKVPLLLEVVVREYDKIVIVLYISQPLVLNELLRLPLLYFFLLVHGLLPLQRSY</sequence>
<gene>
    <name evidence="1" type="ORF">FGO68_gene232</name>
</gene>
<dbReference type="EMBL" id="RRYP01003157">
    <property type="protein sequence ID" value="TNV84086.1"/>
    <property type="molecule type" value="Genomic_DNA"/>
</dbReference>
<comment type="caution">
    <text evidence="1">The sequence shown here is derived from an EMBL/GenBank/DDBJ whole genome shotgun (WGS) entry which is preliminary data.</text>
</comment>
<evidence type="ECO:0000313" key="1">
    <source>
        <dbReference type="EMBL" id="TNV84086.1"/>
    </source>
</evidence>
<dbReference type="AlphaFoldDB" id="A0A8J8P1T8"/>
<evidence type="ECO:0000313" key="2">
    <source>
        <dbReference type="Proteomes" id="UP000785679"/>
    </source>
</evidence>